<dbReference type="EMBL" id="CAMXCT010005046">
    <property type="protein sequence ID" value="CAI4011211.1"/>
    <property type="molecule type" value="Genomic_DNA"/>
</dbReference>
<feature type="non-terminal residue" evidence="8">
    <location>
        <position position="1"/>
    </location>
</feature>
<feature type="transmembrane region" description="Helical" evidence="7">
    <location>
        <begin position="115"/>
        <end position="138"/>
    </location>
</feature>
<evidence type="ECO:0000256" key="2">
    <source>
        <dbReference type="ARBA" id="ARBA00022448"/>
    </source>
</evidence>
<evidence type="ECO:0000256" key="7">
    <source>
        <dbReference type="SAM" id="Phobius"/>
    </source>
</evidence>
<evidence type="ECO:0000313" key="9">
    <source>
        <dbReference type="EMBL" id="CAL1164586.1"/>
    </source>
</evidence>
<comment type="subcellular location">
    <subcellularLocation>
        <location evidence="1">Membrane</location>
        <topology evidence="1">Multi-pass membrane protein</topology>
    </subcellularLocation>
</comment>
<feature type="transmembrane region" description="Helical" evidence="7">
    <location>
        <begin position="213"/>
        <end position="233"/>
    </location>
</feature>
<evidence type="ECO:0000256" key="5">
    <source>
        <dbReference type="ARBA" id="ARBA00023136"/>
    </source>
</evidence>
<evidence type="ECO:0000256" key="3">
    <source>
        <dbReference type="ARBA" id="ARBA00022692"/>
    </source>
</evidence>
<evidence type="ECO:0000256" key="4">
    <source>
        <dbReference type="ARBA" id="ARBA00022989"/>
    </source>
</evidence>
<evidence type="ECO:0000313" key="10">
    <source>
        <dbReference type="Proteomes" id="UP001152797"/>
    </source>
</evidence>
<dbReference type="PANTHER" id="PTHR10778">
    <property type="entry name" value="SOLUTE CARRIER FAMILY 35 MEMBER B"/>
    <property type="match status" value="1"/>
</dbReference>
<reference evidence="8" key="1">
    <citation type="submission" date="2022-10" db="EMBL/GenBank/DDBJ databases">
        <authorList>
            <person name="Chen Y."/>
            <person name="Dougan E. K."/>
            <person name="Chan C."/>
            <person name="Rhodes N."/>
            <person name="Thang M."/>
        </authorList>
    </citation>
    <scope>NUCLEOTIDE SEQUENCE</scope>
</reference>
<dbReference type="GO" id="GO:0005789">
    <property type="term" value="C:endoplasmic reticulum membrane"/>
    <property type="evidence" value="ECO:0007669"/>
    <property type="project" value="TreeGrafter"/>
</dbReference>
<protein>
    <submittedName>
        <fullName evidence="8">Uncharacterized protein</fullName>
    </submittedName>
</protein>
<feature type="compositionally biased region" description="Acidic residues" evidence="6">
    <location>
        <begin position="340"/>
        <end position="349"/>
    </location>
</feature>
<keyword evidence="4 7" id="KW-1133">Transmembrane helix</keyword>
<dbReference type="GO" id="GO:0000139">
    <property type="term" value="C:Golgi membrane"/>
    <property type="evidence" value="ECO:0007669"/>
    <property type="project" value="TreeGrafter"/>
</dbReference>
<dbReference type="GO" id="GO:0046964">
    <property type="term" value="F:3'-phosphoadenosine 5'-phosphosulfate transmembrane transporter activity"/>
    <property type="evidence" value="ECO:0007669"/>
    <property type="project" value="TreeGrafter"/>
</dbReference>
<name>A0A9P1DJA7_9DINO</name>
<feature type="transmembrane region" description="Helical" evidence="7">
    <location>
        <begin position="25"/>
        <end position="43"/>
    </location>
</feature>
<evidence type="ECO:0000256" key="1">
    <source>
        <dbReference type="ARBA" id="ARBA00004141"/>
    </source>
</evidence>
<evidence type="ECO:0000256" key="6">
    <source>
        <dbReference type="SAM" id="MobiDB-lite"/>
    </source>
</evidence>
<dbReference type="PANTHER" id="PTHR10778:SF13">
    <property type="entry name" value="ADENOSINE 3'-PHOSPHO 5'-PHOSPHOSULFATE TRANSPORTER 1"/>
    <property type="match status" value="1"/>
</dbReference>
<dbReference type="OrthoDB" id="1601at2759"/>
<dbReference type="InterPro" id="IPR013657">
    <property type="entry name" value="SCL35B1-4/HUT1"/>
</dbReference>
<comment type="caution">
    <text evidence="8">The sequence shown here is derived from an EMBL/GenBank/DDBJ whole genome shotgun (WGS) entry which is preliminary data.</text>
</comment>
<organism evidence="8">
    <name type="scientific">Cladocopium goreaui</name>
    <dbReference type="NCBI Taxonomy" id="2562237"/>
    <lineage>
        <taxon>Eukaryota</taxon>
        <taxon>Sar</taxon>
        <taxon>Alveolata</taxon>
        <taxon>Dinophyceae</taxon>
        <taxon>Suessiales</taxon>
        <taxon>Symbiodiniaceae</taxon>
        <taxon>Cladocopium</taxon>
    </lineage>
</organism>
<keyword evidence="2" id="KW-0813">Transport</keyword>
<feature type="transmembrane region" description="Helical" evidence="7">
    <location>
        <begin position="145"/>
        <end position="163"/>
    </location>
</feature>
<sequence>MAPANGNGAIYPKFSKRSWKEWVKFLHYGLGILVTIGAYSFLQERIVSKRYEGEIFKATMFLVLCNRLVSIVYALIMIMVTGESWRMQAIVWKYLVVSFSNMLSTWCQYESLRYVSLILQTMAKTFKMLPVMLVGMVISRKRHSLREVCVVTLLTLGLSLFVAGGNVSSENAEGSSFYGICLLMAFLVFDSFTSNFQEKLFKEDNMSKYNQMLYMNLSSALVSTCLLVFGGMLPYSLAFLDHPGFASHVLMLSLSAAAGQYYIFSMVQSFGALALAAAMNARQVSTIFLSYLTQTQPLTWIQRMGLFILCFSLMMKASCSFILEPDVKQLSGQDPPKEVELEDAEEGELESLVRGGSQSKMELAHVLGAK</sequence>
<feature type="transmembrane region" description="Helical" evidence="7">
    <location>
        <begin position="175"/>
        <end position="192"/>
    </location>
</feature>
<keyword evidence="3 7" id="KW-0812">Transmembrane</keyword>
<dbReference type="Pfam" id="PF08449">
    <property type="entry name" value="UAA"/>
    <property type="match status" value="1"/>
</dbReference>
<gene>
    <name evidence="8" type="ORF">C1SCF055_LOCUS36394</name>
</gene>
<dbReference type="EMBL" id="CAMXCT020005046">
    <property type="protein sequence ID" value="CAL1164586.1"/>
    <property type="molecule type" value="Genomic_DNA"/>
</dbReference>
<evidence type="ECO:0000313" key="8">
    <source>
        <dbReference type="EMBL" id="CAI4011211.1"/>
    </source>
</evidence>
<feature type="transmembrane region" description="Helical" evidence="7">
    <location>
        <begin position="55"/>
        <end position="78"/>
    </location>
</feature>
<reference evidence="9" key="2">
    <citation type="submission" date="2024-04" db="EMBL/GenBank/DDBJ databases">
        <authorList>
            <person name="Chen Y."/>
            <person name="Shah S."/>
            <person name="Dougan E. K."/>
            <person name="Thang M."/>
            <person name="Chan C."/>
        </authorList>
    </citation>
    <scope>NUCLEOTIDE SEQUENCE [LARGE SCALE GENOMIC DNA]</scope>
</reference>
<accession>A0A9P1DJA7</accession>
<feature type="region of interest" description="Disordered" evidence="6">
    <location>
        <begin position="330"/>
        <end position="357"/>
    </location>
</feature>
<dbReference type="AlphaFoldDB" id="A0A9P1DJA7"/>
<keyword evidence="5 7" id="KW-0472">Membrane</keyword>
<dbReference type="EMBL" id="CAMXCT030005046">
    <property type="protein sequence ID" value="CAL4798523.1"/>
    <property type="molecule type" value="Genomic_DNA"/>
</dbReference>
<keyword evidence="10" id="KW-1185">Reference proteome</keyword>
<dbReference type="Proteomes" id="UP001152797">
    <property type="component" value="Unassembled WGS sequence"/>
</dbReference>
<proteinExistence type="predicted"/>